<keyword evidence="3" id="KW-1185">Reference proteome</keyword>
<reference evidence="3" key="1">
    <citation type="submission" date="2024-04" db="EMBL/GenBank/DDBJ databases">
        <title>Salinicola lusitanus LLJ914,a marine bacterium isolated from the Okinawa Trough.</title>
        <authorList>
            <person name="Li J."/>
        </authorList>
    </citation>
    <scope>NUCLEOTIDE SEQUENCE [LARGE SCALE GENOMIC DNA]</scope>
</reference>
<evidence type="ECO:0000313" key="2">
    <source>
        <dbReference type="EMBL" id="KAK7907481.1"/>
    </source>
</evidence>
<gene>
    <name evidence="2" type="ORF">WMY93_016093</name>
</gene>
<sequence>MTCSVHCENVSFEENCGSFSAAAFRHCGDQQGEAPVTTGHIYARTLTTVEQGSARYGEVSVIRAATLTTTSVGEAERGKEPAPRPALPPWERQSPVKSGSPDPRCDASVEKAEPEERLPDPRCDASVGEAEPGKERLPRPALRCLFPVRAARGTETRFGSPGRDEARNNTVARTLSGSMRSIMIRTRSH</sequence>
<comment type="caution">
    <text evidence="2">The sequence shown here is derived from an EMBL/GenBank/DDBJ whole genome shotgun (WGS) entry which is preliminary data.</text>
</comment>
<evidence type="ECO:0000313" key="3">
    <source>
        <dbReference type="Proteomes" id="UP001460270"/>
    </source>
</evidence>
<evidence type="ECO:0000256" key="1">
    <source>
        <dbReference type="SAM" id="MobiDB-lite"/>
    </source>
</evidence>
<organism evidence="2 3">
    <name type="scientific">Mugilogobius chulae</name>
    <name type="common">yellowstripe goby</name>
    <dbReference type="NCBI Taxonomy" id="88201"/>
    <lineage>
        <taxon>Eukaryota</taxon>
        <taxon>Metazoa</taxon>
        <taxon>Chordata</taxon>
        <taxon>Craniata</taxon>
        <taxon>Vertebrata</taxon>
        <taxon>Euteleostomi</taxon>
        <taxon>Actinopterygii</taxon>
        <taxon>Neopterygii</taxon>
        <taxon>Teleostei</taxon>
        <taxon>Neoteleostei</taxon>
        <taxon>Acanthomorphata</taxon>
        <taxon>Gobiaria</taxon>
        <taxon>Gobiiformes</taxon>
        <taxon>Gobioidei</taxon>
        <taxon>Gobiidae</taxon>
        <taxon>Gobionellinae</taxon>
        <taxon>Mugilogobius</taxon>
    </lineage>
</organism>
<dbReference type="Proteomes" id="UP001460270">
    <property type="component" value="Unassembled WGS sequence"/>
</dbReference>
<feature type="region of interest" description="Disordered" evidence="1">
    <location>
        <begin position="70"/>
        <end position="135"/>
    </location>
</feature>
<feature type="compositionally biased region" description="Basic and acidic residues" evidence="1">
    <location>
        <begin position="103"/>
        <end position="123"/>
    </location>
</feature>
<dbReference type="EMBL" id="JBBPFD010000011">
    <property type="protein sequence ID" value="KAK7907481.1"/>
    <property type="molecule type" value="Genomic_DNA"/>
</dbReference>
<dbReference type="AlphaFoldDB" id="A0AAW0NWU9"/>
<protein>
    <submittedName>
        <fullName evidence="2">Uncharacterized protein</fullName>
    </submittedName>
</protein>
<accession>A0AAW0NWU9</accession>
<proteinExistence type="predicted"/>
<name>A0AAW0NWU9_9GOBI</name>